<name>A0A8S4HHG4_PLAVI</name>
<comment type="caution">
    <text evidence="3">The sequence shown here is derived from an EMBL/GenBank/DDBJ whole genome shotgun (WGS) entry which is preliminary data.</text>
</comment>
<reference evidence="3" key="1">
    <citation type="submission" date="2021-09" db="EMBL/GenBank/DDBJ databases">
        <authorList>
            <consortium name="Pathogen Informatics"/>
        </authorList>
    </citation>
    <scope>NUCLEOTIDE SEQUENCE</scope>
    <source>
        <strain evidence="3">PvW1</strain>
    </source>
</reference>
<feature type="compositionally biased region" description="Polar residues" evidence="1">
    <location>
        <begin position="262"/>
        <end position="281"/>
    </location>
</feature>
<dbReference type="VEuPathDB" id="PlasmoDB:PVPAM_000034800"/>
<dbReference type="PROSITE" id="PS51257">
    <property type="entry name" value="PROKAR_LIPOPROTEIN"/>
    <property type="match status" value="1"/>
</dbReference>
<feature type="region of interest" description="Disordered" evidence="1">
    <location>
        <begin position="103"/>
        <end position="124"/>
    </location>
</feature>
<gene>
    <name evidence="3" type="ORF">PVW1_060032200</name>
</gene>
<dbReference type="AlphaFoldDB" id="A0A8S4HHG4"/>
<organism evidence="3 4">
    <name type="scientific">Plasmodium vivax</name>
    <name type="common">malaria parasite P. vivax</name>
    <dbReference type="NCBI Taxonomy" id="5855"/>
    <lineage>
        <taxon>Eukaryota</taxon>
        <taxon>Sar</taxon>
        <taxon>Alveolata</taxon>
        <taxon>Apicomplexa</taxon>
        <taxon>Aconoidasida</taxon>
        <taxon>Haemosporida</taxon>
        <taxon>Plasmodiidae</taxon>
        <taxon>Plasmodium</taxon>
        <taxon>Plasmodium (Plasmodium)</taxon>
    </lineage>
</organism>
<sequence length="505" mass="55032">MIGRRNPAYGSASSSFQMFFSIGCTQKYNNYKNEIEQKISAFKKRKRADFKEWATINKFIKDKNNEITDCVTNKYISVDFYGDPDIKNFSEICTSDGKCNIQKTQDKKPAAPKTGKRGNCKGGTNCENLIPPARAEKITSETRPLIKDTITISSPGPVPKDQLQKATVGQETKNVNVNTQPQLRTAHSVHSVAPNVEVPEESANPDSKSSGLEDAQKQSSDVSDPPNEDKLGTEPRNGPLQTVIIQEFNPGDSSQEKGTDKNVLQSNLHSDNTNGASPSDRQVNVDLVVQRENHDANHPSHIHAAASHVEGASSDGNSADRVSTSALHNGLDTVNGTSLGQPGDEATSGRVSMVAGNTDSVHLESTGASGGDTDKLVTDDARARAKTLSNEIRSTQADCNGDTCIKGQDNELVHNNDNNLGILNDIYEVILRNKDNMTNASIPIGIVLLLSLLFKYTSLWGLLTKKKRKKHADTNEELHSVLQEPSIFDEERSIPFSYGAFEYSS</sequence>
<feature type="region of interest" description="Disordered" evidence="1">
    <location>
        <begin position="194"/>
        <end position="281"/>
    </location>
</feature>
<evidence type="ECO:0000313" key="4">
    <source>
        <dbReference type="Proteomes" id="UP000779233"/>
    </source>
</evidence>
<dbReference type="Proteomes" id="UP000779233">
    <property type="component" value="Unassembled WGS sequence"/>
</dbReference>
<feature type="region of interest" description="Disordered" evidence="1">
    <location>
        <begin position="148"/>
        <end position="168"/>
    </location>
</feature>
<keyword evidence="2" id="KW-0812">Transmembrane</keyword>
<proteinExistence type="predicted"/>
<keyword evidence="2" id="KW-1133">Transmembrane helix</keyword>
<evidence type="ECO:0000256" key="1">
    <source>
        <dbReference type="SAM" id="MobiDB-lite"/>
    </source>
</evidence>
<protein>
    <submittedName>
        <fullName evidence="3">(malaria parasite P. vivax) hypothetical protein</fullName>
    </submittedName>
</protein>
<accession>A0A8S4HHG4</accession>
<feature type="transmembrane region" description="Helical" evidence="2">
    <location>
        <begin position="442"/>
        <end position="463"/>
    </location>
</feature>
<evidence type="ECO:0000313" key="3">
    <source>
        <dbReference type="EMBL" id="CAG9481952.1"/>
    </source>
</evidence>
<dbReference type="EMBL" id="CAJZCX010000012">
    <property type="protein sequence ID" value="CAG9481952.1"/>
    <property type="molecule type" value="Genomic_DNA"/>
</dbReference>
<evidence type="ECO:0000256" key="2">
    <source>
        <dbReference type="SAM" id="Phobius"/>
    </source>
</evidence>
<keyword evidence="2" id="KW-0472">Membrane</keyword>